<dbReference type="EMBL" id="BJUA01000003">
    <property type="protein sequence ID" value="GEK16977.1"/>
    <property type="molecule type" value="Genomic_DNA"/>
</dbReference>
<dbReference type="Gene3D" id="3.30.530.20">
    <property type="match status" value="1"/>
</dbReference>
<protein>
    <submittedName>
        <fullName evidence="3">Activator of HSP90 ATPase</fullName>
    </submittedName>
</protein>
<dbReference type="InterPro" id="IPR023393">
    <property type="entry name" value="START-like_dom_sf"/>
</dbReference>
<comment type="caution">
    <text evidence="3">The sequence shown here is derived from an EMBL/GenBank/DDBJ whole genome shotgun (WGS) entry which is preliminary data.</text>
</comment>
<sequence length="157" mass="17227">MTHPVHVDAPEGVPFIDITREFDAPVSRVFAAHADPALVAKWMGPDRLATDITEWDFVSGGRWAFQQTEPGGESYGFRGTFHTVRTDELAIQTFEFLGFPDVVAIETLRFVDLGDGRTRLEIHSVYPTLEARDGMVASGMEGGLTQGYARLDAIVAA</sequence>
<evidence type="ECO:0000313" key="3">
    <source>
        <dbReference type="EMBL" id="GEK16977.1"/>
    </source>
</evidence>
<feature type="domain" description="Activator of Hsp90 ATPase homologue 1/2-like C-terminal" evidence="2">
    <location>
        <begin position="23"/>
        <end position="155"/>
    </location>
</feature>
<dbReference type="SUPFAM" id="SSF55961">
    <property type="entry name" value="Bet v1-like"/>
    <property type="match status" value="1"/>
</dbReference>
<dbReference type="InterPro" id="IPR013538">
    <property type="entry name" value="ASHA1/2-like_C"/>
</dbReference>
<proteinExistence type="inferred from homology"/>
<gene>
    <name evidence="3" type="ORF">CPE01_07100</name>
</gene>
<dbReference type="Proteomes" id="UP000321386">
    <property type="component" value="Unassembled WGS sequence"/>
</dbReference>
<accession>A0A510UQN5</accession>
<reference evidence="3 4" key="1">
    <citation type="submission" date="2019-07" db="EMBL/GenBank/DDBJ databases">
        <title>Whole genome shotgun sequence of Cellulomonas persica NBRC 101101.</title>
        <authorList>
            <person name="Hosoyama A."/>
            <person name="Uohara A."/>
            <person name="Ohji S."/>
            <person name="Ichikawa N."/>
        </authorList>
    </citation>
    <scope>NUCLEOTIDE SEQUENCE [LARGE SCALE GENOMIC DNA]</scope>
    <source>
        <strain evidence="3 4">NBRC 101101</strain>
    </source>
</reference>
<organism evidence="3 4">
    <name type="scientific">Cellulomonas persica</name>
    <dbReference type="NCBI Taxonomy" id="76861"/>
    <lineage>
        <taxon>Bacteria</taxon>
        <taxon>Bacillati</taxon>
        <taxon>Actinomycetota</taxon>
        <taxon>Actinomycetes</taxon>
        <taxon>Micrococcales</taxon>
        <taxon>Cellulomonadaceae</taxon>
        <taxon>Cellulomonas</taxon>
    </lineage>
</organism>
<dbReference type="RefSeq" id="WP_146805277.1">
    <property type="nucleotide sequence ID" value="NZ_BJUA01000003.1"/>
</dbReference>
<evidence type="ECO:0000313" key="4">
    <source>
        <dbReference type="Proteomes" id="UP000321386"/>
    </source>
</evidence>
<dbReference type="AlphaFoldDB" id="A0A510UQN5"/>
<dbReference type="Pfam" id="PF08327">
    <property type="entry name" value="AHSA1"/>
    <property type="match status" value="1"/>
</dbReference>
<name>A0A510UQN5_9CELL</name>
<dbReference type="OrthoDB" id="5185819at2"/>
<evidence type="ECO:0000259" key="2">
    <source>
        <dbReference type="Pfam" id="PF08327"/>
    </source>
</evidence>
<dbReference type="CDD" id="cd07826">
    <property type="entry name" value="SRPBCC_CalC_Aha1-like_9"/>
    <property type="match status" value="1"/>
</dbReference>
<comment type="similarity">
    <text evidence="1">Belongs to the AHA1 family.</text>
</comment>
<evidence type="ECO:0000256" key="1">
    <source>
        <dbReference type="ARBA" id="ARBA00006817"/>
    </source>
</evidence>
<keyword evidence="4" id="KW-1185">Reference proteome</keyword>